<dbReference type="InterPro" id="IPR027417">
    <property type="entry name" value="P-loop_NTPase"/>
</dbReference>
<feature type="domain" description="IstB-like ATP-binding" evidence="1">
    <location>
        <begin position="61"/>
        <end position="238"/>
    </location>
</feature>
<evidence type="ECO:0000313" key="2">
    <source>
        <dbReference type="EMBL" id="GAI61091.1"/>
    </source>
</evidence>
<gene>
    <name evidence="2" type="ORF">S12H4_04887</name>
</gene>
<accession>X1R1Z6</accession>
<dbReference type="PANTHER" id="PTHR30050:SF4">
    <property type="entry name" value="ATP-BINDING PROTEIN RV3427C IN INSERTION SEQUENCE-RELATED"/>
    <property type="match status" value="1"/>
</dbReference>
<protein>
    <recommendedName>
        <fullName evidence="1">IstB-like ATP-binding domain-containing protein</fullName>
    </recommendedName>
</protein>
<dbReference type="SUPFAM" id="SSF52540">
    <property type="entry name" value="P-loop containing nucleoside triphosphate hydrolases"/>
    <property type="match status" value="1"/>
</dbReference>
<organism evidence="2">
    <name type="scientific">marine sediment metagenome</name>
    <dbReference type="NCBI Taxonomy" id="412755"/>
    <lineage>
        <taxon>unclassified sequences</taxon>
        <taxon>metagenomes</taxon>
        <taxon>ecological metagenomes</taxon>
    </lineage>
</organism>
<comment type="caution">
    <text evidence="2">The sequence shown here is derived from an EMBL/GenBank/DDBJ whole genome shotgun (WGS) entry which is preliminary data.</text>
</comment>
<dbReference type="PANTHER" id="PTHR30050">
    <property type="entry name" value="CHROMOSOMAL REPLICATION INITIATOR PROTEIN DNAA"/>
    <property type="match status" value="1"/>
</dbReference>
<proteinExistence type="predicted"/>
<dbReference type="EMBL" id="BARW01001559">
    <property type="protein sequence ID" value="GAI61091.1"/>
    <property type="molecule type" value="Genomic_DNA"/>
</dbReference>
<sequence length="266" mass="30691">AEKKERKEIRQVNNDLEHIGEVIKNLRPKSSGKALSDESGGDEQYTCPICRDIHFVHPLKEDGKCDYSAIVSCVCVQEQMEKERAQRLLRYCELPAGTAHMTFENFKVSPELQEAYDLAVQVAEEKVLRLTLLSGVNRGKTHLIIAICRHWLQLGKPARYAYVPLLFEELRRGFREEGDRSYEARFDRFLNVPLLVLDDLGAEHRTPWVQEKLDTIIDHRIIQGLPLVVATNIPLDKLHFRIKSRLKRAGRVVVIDAPEFRKTKKK</sequence>
<dbReference type="Pfam" id="PF01695">
    <property type="entry name" value="IstB_IS21"/>
    <property type="match status" value="1"/>
</dbReference>
<dbReference type="GO" id="GO:0005524">
    <property type="term" value="F:ATP binding"/>
    <property type="evidence" value="ECO:0007669"/>
    <property type="project" value="InterPro"/>
</dbReference>
<dbReference type="AlphaFoldDB" id="X1R1Z6"/>
<dbReference type="InterPro" id="IPR002611">
    <property type="entry name" value="IstB_ATP-bd"/>
</dbReference>
<feature type="non-terminal residue" evidence="2">
    <location>
        <position position="1"/>
    </location>
</feature>
<dbReference type="GO" id="GO:0006260">
    <property type="term" value="P:DNA replication"/>
    <property type="evidence" value="ECO:0007669"/>
    <property type="project" value="TreeGrafter"/>
</dbReference>
<evidence type="ECO:0000259" key="1">
    <source>
        <dbReference type="Pfam" id="PF01695"/>
    </source>
</evidence>
<reference evidence="2" key="1">
    <citation type="journal article" date="2014" name="Front. Microbiol.">
        <title>High frequency of phylogenetically diverse reductive dehalogenase-homologous genes in deep subseafloor sedimentary metagenomes.</title>
        <authorList>
            <person name="Kawai M."/>
            <person name="Futagami T."/>
            <person name="Toyoda A."/>
            <person name="Takaki Y."/>
            <person name="Nishi S."/>
            <person name="Hori S."/>
            <person name="Arai W."/>
            <person name="Tsubouchi T."/>
            <person name="Morono Y."/>
            <person name="Uchiyama I."/>
            <person name="Ito T."/>
            <person name="Fujiyama A."/>
            <person name="Inagaki F."/>
            <person name="Takami H."/>
        </authorList>
    </citation>
    <scope>NUCLEOTIDE SEQUENCE</scope>
    <source>
        <strain evidence="2">Expedition CK06-06</strain>
    </source>
</reference>
<dbReference type="Gene3D" id="3.40.50.300">
    <property type="entry name" value="P-loop containing nucleotide triphosphate hydrolases"/>
    <property type="match status" value="1"/>
</dbReference>
<name>X1R1Z6_9ZZZZ</name>